<feature type="transmembrane region" description="Helical" evidence="8">
    <location>
        <begin position="189"/>
        <end position="210"/>
    </location>
</feature>
<dbReference type="EMBL" id="JAOQKJ010000001">
    <property type="protein sequence ID" value="MCU6743106.1"/>
    <property type="molecule type" value="Genomic_DNA"/>
</dbReference>
<evidence type="ECO:0000313" key="9">
    <source>
        <dbReference type="EMBL" id="MCU6743106.1"/>
    </source>
</evidence>
<evidence type="ECO:0000256" key="2">
    <source>
        <dbReference type="ARBA" id="ARBA00022475"/>
    </source>
</evidence>
<evidence type="ECO:0000256" key="1">
    <source>
        <dbReference type="ARBA" id="ARBA00004651"/>
    </source>
</evidence>
<feature type="transmembrane region" description="Helical" evidence="8">
    <location>
        <begin position="595"/>
        <end position="613"/>
    </location>
</feature>
<organism evidence="9 10">
    <name type="scientific">Suilimivivens aceti</name>
    <dbReference type="NCBI Taxonomy" id="2981774"/>
    <lineage>
        <taxon>Bacteria</taxon>
        <taxon>Bacillati</taxon>
        <taxon>Bacillota</taxon>
        <taxon>Clostridia</taxon>
        <taxon>Lachnospirales</taxon>
        <taxon>Lachnospiraceae</taxon>
        <taxon>Suilimivivens</taxon>
    </lineage>
</organism>
<feature type="transmembrane region" description="Helical" evidence="8">
    <location>
        <begin position="12"/>
        <end position="31"/>
    </location>
</feature>
<dbReference type="PANTHER" id="PTHR33908">
    <property type="entry name" value="MANNOSYLTRANSFERASE YKCB-RELATED"/>
    <property type="match status" value="1"/>
</dbReference>
<feature type="transmembrane region" description="Helical" evidence="8">
    <location>
        <begin position="563"/>
        <end position="583"/>
    </location>
</feature>
<evidence type="ECO:0000256" key="7">
    <source>
        <dbReference type="ARBA" id="ARBA00023136"/>
    </source>
</evidence>
<gene>
    <name evidence="9" type="ORF">OCV77_01065</name>
</gene>
<reference evidence="9 10" key="1">
    <citation type="journal article" date="2021" name="ISME Commun">
        <title>Automated analysis of genomic sequences facilitates high-throughput and comprehensive description of bacteria.</title>
        <authorList>
            <person name="Hitch T.C.A."/>
        </authorList>
    </citation>
    <scope>NUCLEOTIDE SEQUENCE [LARGE SCALE GENOMIC DNA]</scope>
    <source>
        <strain evidence="9 10">Sanger_18</strain>
    </source>
</reference>
<evidence type="ECO:0000256" key="4">
    <source>
        <dbReference type="ARBA" id="ARBA00022679"/>
    </source>
</evidence>
<comment type="caution">
    <text evidence="9">The sequence shown here is derived from an EMBL/GenBank/DDBJ whole genome shotgun (WGS) entry which is preliminary data.</text>
</comment>
<feature type="transmembrane region" description="Helical" evidence="8">
    <location>
        <begin position="365"/>
        <end position="381"/>
    </location>
</feature>
<keyword evidence="3" id="KW-0328">Glycosyltransferase</keyword>
<feature type="transmembrane region" description="Helical" evidence="8">
    <location>
        <begin position="290"/>
        <end position="308"/>
    </location>
</feature>
<dbReference type="RefSeq" id="WP_262572522.1">
    <property type="nucleotide sequence ID" value="NZ_JAOQKJ010000001.1"/>
</dbReference>
<feature type="transmembrane region" description="Helical" evidence="8">
    <location>
        <begin position="315"/>
        <end position="334"/>
    </location>
</feature>
<keyword evidence="6 8" id="KW-1133">Transmembrane helix</keyword>
<keyword evidence="2" id="KW-1003">Cell membrane</keyword>
<name>A0ABT2SZH6_9FIRM</name>
<dbReference type="PANTHER" id="PTHR33908:SF11">
    <property type="entry name" value="MEMBRANE PROTEIN"/>
    <property type="match status" value="1"/>
</dbReference>
<proteinExistence type="predicted"/>
<evidence type="ECO:0000313" key="10">
    <source>
        <dbReference type="Proteomes" id="UP001652432"/>
    </source>
</evidence>
<protein>
    <submittedName>
        <fullName evidence="9">Glycosyltransferase family 39 protein</fullName>
    </submittedName>
</protein>
<keyword evidence="4" id="KW-0808">Transferase</keyword>
<keyword evidence="7 8" id="KW-0472">Membrane</keyword>
<feature type="transmembrane region" description="Helical" evidence="8">
    <location>
        <begin position="231"/>
        <end position="250"/>
    </location>
</feature>
<accession>A0ABT2SZH6</accession>
<sequence>MKNQKWIKRIALSMAGIIVFLGVMLILTHTAQNSIASTEILPTIDPDPVYVVCEDGEPLTITLKAAQDFSISGFQLLLVNISEKDSGTLRLTLKNEEEDVLLNGSCPVTDFTAGKWGTFPGNASFIEGESYQLTIRAEGAEPYFMQVPEGWGRELPFEEAVWQGQEVLPYGISLGILQTEQTHVTYGDIFYYSVPVCILLLIAWLSLVWIGREQICAAFQKIPFEKWIDSYGSDCFLLLLFAAICISIYARAYLNGIYISADSAGYMREAENLVQGNGFQYDGIAGYRSWFANWPILYSVMIAGIMLITGANAYLASKIVAMVTVFLLLVVLRLCFKREAWLYALCLTNTGFLTLCYYTWSEIPFILFMLCFGLILARILQDEKTDAKWYVLLGIMGLSCFLTRYYGIYVWIVTGVYILILFFLFQRKKDKAYLIRAGKLTLTALVSGLLSVAYLAMNKIMNGMASGVSRTMWWDDYQALTNDLIESLLTEFFNIFSLAIPERLENYPYNLKVFLIVLILAGLAAFIFRSCRHFTRESVLITMGILYDVIFIGIRYVSSMDSFYFRFFEPGTFLICIGLAGLLLPYVKGRKPFRFFGMAVTVITVLSVLSLQANGEFNASDCYYNAVARQWEEAYAEIPERSVVIFDDIDYRSTWYRADVVDGMITPQDTLESLKETYYGSDYLCIRKTFAETMLESGEYEEHVSDWLAEGLQKSEDDREYVVLALKD</sequence>
<keyword evidence="5 8" id="KW-0812">Transmembrane</keyword>
<evidence type="ECO:0000256" key="6">
    <source>
        <dbReference type="ARBA" id="ARBA00022989"/>
    </source>
</evidence>
<dbReference type="Proteomes" id="UP001652432">
    <property type="component" value="Unassembled WGS sequence"/>
</dbReference>
<feature type="transmembrane region" description="Helical" evidence="8">
    <location>
        <begin position="406"/>
        <end position="425"/>
    </location>
</feature>
<comment type="subcellular location">
    <subcellularLocation>
        <location evidence="1">Cell membrane</location>
        <topology evidence="1">Multi-pass membrane protein</topology>
    </subcellularLocation>
</comment>
<feature type="transmembrane region" description="Helical" evidence="8">
    <location>
        <begin position="540"/>
        <end position="557"/>
    </location>
</feature>
<dbReference type="InterPro" id="IPR050297">
    <property type="entry name" value="LipidA_mod_glycosyltrf_83"/>
</dbReference>
<evidence type="ECO:0000256" key="5">
    <source>
        <dbReference type="ARBA" id="ARBA00022692"/>
    </source>
</evidence>
<evidence type="ECO:0000256" key="8">
    <source>
        <dbReference type="SAM" id="Phobius"/>
    </source>
</evidence>
<keyword evidence="10" id="KW-1185">Reference proteome</keyword>
<evidence type="ECO:0000256" key="3">
    <source>
        <dbReference type="ARBA" id="ARBA00022676"/>
    </source>
</evidence>
<feature type="transmembrane region" description="Helical" evidence="8">
    <location>
        <begin position="509"/>
        <end position="528"/>
    </location>
</feature>
<feature type="transmembrane region" description="Helical" evidence="8">
    <location>
        <begin position="437"/>
        <end position="457"/>
    </location>
</feature>